<feature type="region of interest" description="Disordered" evidence="1">
    <location>
        <begin position="114"/>
        <end position="135"/>
    </location>
</feature>
<dbReference type="Proteomes" id="UP000184452">
    <property type="component" value="Unassembled WGS sequence"/>
</dbReference>
<dbReference type="EMBL" id="FQZK01000014">
    <property type="protein sequence ID" value="SHK14532.1"/>
    <property type="molecule type" value="Genomic_DNA"/>
</dbReference>
<dbReference type="AlphaFoldDB" id="A0A1M6Q2R9"/>
<dbReference type="RefSeq" id="WP_073381160.1">
    <property type="nucleotide sequence ID" value="NZ_FQZK01000014.1"/>
</dbReference>
<proteinExistence type="predicted"/>
<gene>
    <name evidence="2" type="ORF">SAMN05421803_11479</name>
</gene>
<keyword evidence="3" id="KW-1185">Reference proteome</keyword>
<name>A0A1M6Q2R9_9ACTN</name>
<sequence>MPVVNLTPHVVTVVDDEAKVIRTWPGADDPARVEAVRVHVGHLDDSTCPGPVPLIAERRTRANLPEPEPGVWLIVSSVVGFAHPERDDLLIPSDLVRDNRGVVTACRSFVVSGRRPRKPPARKGVARVGATTNRA</sequence>
<evidence type="ECO:0000313" key="3">
    <source>
        <dbReference type="Proteomes" id="UP000184452"/>
    </source>
</evidence>
<reference evidence="2 3" key="1">
    <citation type="submission" date="2016-11" db="EMBL/GenBank/DDBJ databases">
        <authorList>
            <person name="Jaros S."/>
            <person name="Januszkiewicz K."/>
            <person name="Wedrychowicz H."/>
        </authorList>
    </citation>
    <scope>NUCLEOTIDE SEQUENCE [LARGE SCALE GENOMIC DNA]</scope>
    <source>
        <strain evidence="2 3">CGMCC 4.5723</strain>
    </source>
</reference>
<evidence type="ECO:0000313" key="2">
    <source>
        <dbReference type="EMBL" id="SHK14532.1"/>
    </source>
</evidence>
<accession>A0A1M6Q2R9</accession>
<evidence type="ECO:0000256" key="1">
    <source>
        <dbReference type="SAM" id="MobiDB-lite"/>
    </source>
</evidence>
<organism evidence="2 3">
    <name type="scientific">Nocardiopsis flavescens</name>
    <dbReference type="NCBI Taxonomy" id="758803"/>
    <lineage>
        <taxon>Bacteria</taxon>
        <taxon>Bacillati</taxon>
        <taxon>Actinomycetota</taxon>
        <taxon>Actinomycetes</taxon>
        <taxon>Streptosporangiales</taxon>
        <taxon>Nocardiopsidaceae</taxon>
        <taxon>Nocardiopsis</taxon>
    </lineage>
</organism>
<feature type="compositionally biased region" description="Basic residues" evidence="1">
    <location>
        <begin position="114"/>
        <end position="125"/>
    </location>
</feature>
<protein>
    <submittedName>
        <fullName evidence="2">Uncharacterized protein</fullName>
    </submittedName>
</protein>